<gene>
    <name evidence="1" type="ORF">PCAR00345_LOCUS29438</name>
</gene>
<reference evidence="1" key="1">
    <citation type="submission" date="2021-01" db="EMBL/GenBank/DDBJ databases">
        <authorList>
            <person name="Corre E."/>
            <person name="Pelletier E."/>
            <person name="Niang G."/>
            <person name="Scheremetjew M."/>
            <person name="Finn R."/>
            <person name="Kale V."/>
            <person name="Holt S."/>
            <person name="Cochrane G."/>
            <person name="Meng A."/>
            <person name="Brown T."/>
            <person name="Cohen L."/>
        </authorList>
    </citation>
    <scope>NUCLEOTIDE SEQUENCE</scope>
    <source>
        <strain evidence="1">CCMP645</strain>
    </source>
</reference>
<protein>
    <submittedName>
        <fullName evidence="1">Uncharacterized protein</fullName>
    </submittedName>
</protein>
<name>A0A7S4BUC4_CHRCT</name>
<proteinExistence type="predicted"/>
<dbReference type="EMBL" id="HBIZ01045980">
    <property type="protein sequence ID" value="CAE0776799.1"/>
    <property type="molecule type" value="Transcribed_RNA"/>
</dbReference>
<sequence length="99" mass="11156">MHINSQKCLHARRPILRTCHHMLSIGSHADRVDLAAVPLKRAYVLAVTEAPHTRRVVTGPCHEMLAIRSDAHRRHDAAVPVERKQVREVGEAKHARLVV</sequence>
<accession>A0A7S4BUC4</accession>
<dbReference type="AlphaFoldDB" id="A0A7S4BUC4"/>
<organism evidence="1">
    <name type="scientific">Chrysotila carterae</name>
    <name type="common">Marine alga</name>
    <name type="synonym">Syracosphaera carterae</name>
    <dbReference type="NCBI Taxonomy" id="13221"/>
    <lineage>
        <taxon>Eukaryota</taxon>
        <taxon>Haptista</taxon>
        <taxon>Haptophyta</taxon>
        <taxon>Prymnesiophyceae</taxon>
        <taxon>Isochrysidales</taxon>
        <taxon>Isochrysidaceae</taxon>
        <taxon>Chrysotila</taxon>
    </lineage>
</organism>
<evidence type="ECO:0000313" key="1">
    <source>
        <dbReference type="EMBL" id="CAE0776799.1"/>
    </source>
</evidence>